<feature type="non-terminal residue" evidence="1">
    <location>
        <position position="1"/>
    </location>
</feature>
<proteinExistence type="predicted"/>
<comment type="caution">
    <text evidence="1">The sequence shown here is derived from an EMBL/GenBank/DDBJ whole genome shotgun (WGS) entry which is preliminary data.</text>
</comment>
<sequence>GDLLYGVWLDGKAPNGSGQVVWQWNQTELSPNNSLWREDEPDLSDEEDICLLMWPHQVDVAVRPTQPYFARPCTWISVYTLCEEIFGTGKRQAEAQLPTVGGLPPMMP</sequence>
<evidence type="ECO:0000313" key="1">
    <source>
        <dbReference type="EMBL" id="CAL4133289.1"/>
    </source>
</evidence>
<keyword evidence="2" id="KW-1185">Reference proteome</keyword>
<dbReference type="SUPFAM" id="SSF56436">
    <property type="entry name" value="C-type lectin-like"/>
    <property type="match status" value="1"/>
</dbReference>
<dbReference type="EMBL" id="CAXKWB010028146">
    <property type="protein sequence ID" value="CAL4133289.1"/>
    <property type="molecule type" value="Genomic_DNA"/>
</dbReference>
<dbReference type="InterPro" id="IPR016187">
    <property type="entry name" value="CTDL_fold"/>
</dbReference>
<protein>
    <submittedName>
        <fullName evidence="1">Uncharacterized protein</fullName>
    </submittedName>
</protein>
<name>A0AAV2RPJ5_MEGNR</name>
<dbReference type="AlphaFoldDB" id="A0AAV2RPJ5"/>
<accession>A0AAV2RPJ5</accession>
<dbReference type="Proteomes" id="UP001497623">
    <property type="component" value="Unassembled WGS sequence"/>
</dbReference>
<evidence type="ECO:0000313" key="2">
    <source>
        <dbReference type="Proteomes" id="UP001497623"/>
    </source>
</evidence>
<gene>
    <name evidence="1" type="ORF">MNOR_LOCUS27157</name>
</gene>
<reference evidence="1 2" key="1">
    <citation type="submission" date="2024-05" db="EMBL/GenBank/DDBJ databases">
        <authorList>
            <person name="Wallberg A."/>
        </authorList>
    </citation>
    <scope>NUCLEOTIDE SEQUENCE [LARGE SCALE GENOMIC DNA]</scope>
</reference>
<organism evidence="1 2">
    <name type="scientific">Meganyctiphanes norvegica</name>
    <name type="common">Northern krill</name>
    <name type="synonym">Thysanopoda norvegica</name>
    <dbReference type="NCBI Taxonomy" id="48144"/>
    <lineage>
        <taxon>Eukaryota</taxon>
        <taxon>Metazoa</taxon>
        <taxon>Ecdysozoa</taxon>
        <taxon>Arthropoda</taxon>
        <taxon>Crustacea</taxon>
        <taxon>Multicrustacea</taxon>
        <taxon>Malacostraca</taxon>
        <taxon>Eumalacostraca</taxon>
        <taxon>Eucarida</taxon>
        <taxon>Euphausiacea</taxon>
        <taxon>Euphausiidae</taxon>
        <taxon>Meganyctiphanes</taxon>
    </lineage>
</organism>